<dbReference type="SUPFAM" id="SSF51126">
    <property type="entry name" value="Pectin lyase-like"/>
    <property type="match status" value="2"/>
</dbReference>
<dbReference type="InterPro" id="IPR011050">
    <property type="entry name" value="Pectin_lyase_fold/virulence"/>
</dbReference>
<sequence length="1698" mass="175397">MMRHIKSHFQASWLLSFVTLTSVTAIWPQVGLAQLLPDDTLGIENSVVVPNVDIDGEPVDLIEGGATRGVNLFHSFSEFNIEAGQQVYFANPSDIATILSRVTGQSPSDINGVMGVLGTADLFLINPNGIMFGPNAELDIPGSFVVSTADDFQLGEGLTFSAVSPEEAPLLTVHIAPGVQYGTIQSGTTISNQGKLSVGQDLTLASDTLDLQGEVWADENLSLHAQDILQIRDNEVNPFIAAAGEQLLLQGNQTVDIFALNHAESGMFSGGDMVLRSINPVSGDAHYWSGGNFRVEQLDKQLGQLVSPYDPIIRASGDVEFESYEGASLHILAGGSVTIPGEIIITGPDAINSIQALVTLSDSETMLEIDGSTQPTVDIRAGTTAFAVPSIIGNTAGFIPDIPNPNGIGSRADITLGNIANPGGLVFLTNQLQPDTTLPGGDIQVGSIDTSLTTEVSQSTNGMINLQIQGGNIVLDSRGDIELTGDMKAGAIVRVGSFFLPVVSNAEIEAIGGSITLITNRNAITQELNTSARVDVNITDGIPGDRIANGASALVTGGEITADVGNTLTMADLNTSATVNVIADASVRSFLRSATAGEIKDVRAVAEGGEISLNLKGPLSANSLNTSADATALARANAFTNNNPFGLSPILAVAFAGDVGNTTAEASGGTINLVTESSLILGNLNSSAEADSISETEARGYAGTFGFSGNTGDAITVTVGGDITLNATNSFITIGDIEAFADAFAFTSSRVVSQEDDFSFRFANVGDSGNVSTVALGGDIKVNSDSLLTRELNSSANGIAIPLAQAAVARTVQVDPGRTGDLSATIKGGTITVDTSGDLSTGDVSSFANTVILPIVLGGSEAGDIQVDGRGGPILLNAGDNLATANLTSSVDVDLSVDETGLGNFREATAGGDITLNARNALIAGSIDSSAVAPTPGGIDITEGVIASAASGAISLSSSAGEVSLIDALMLSNIAVGDGNGGDIMIDANSVQLINTDINASIVGLGDPGSIIVNSRGPALFDGSRVITGLESEAEASQLKESNISITAESVEFSNFSLLNTTTFGVGNAGDITVNADSLISLEDSSLFSLTAGQGDAGKILLQAEGPIEVNGNSVISTAVALGAVGDGGPIMLQSADRINISGVGTLSDGSSQGGLLGPVVNEQETDISFFDFPLGFESPEEVAEIIQALQEKLQDAQNIDDFFSLDSSVNANPDVEFSTEIPYVSILGQSGNDTYDIYSFTVKSAGTQLTFDIDNVESQEEPLNTALSLFDSQINLLAASNDASQRLGADGSVSQDDAYLTYIFNEPGQYFIRVSEFFEGANRERALRTSGNYTLQVSKVENFLVNSGISAQTRGDGTAGNTTIKTPQLSIQNAGQVAVSADGLGNAGDIILDVPDQVVLQDGSRLSVSSQGDGIGGDINVRTGLLRLENQASLFAETFSTQGGDITLNIDDLLVMRDNSFISTTAGTAQSGGDGGDIIINAPIVFAVPDENSDIIANAFDGNGGRVEINAQDVIGFTLRSREDLQTLLGTNEPTELDPRRLPSSDITAISQGNPSVNSQGEVVVNTLGVDPDQGLLELPSNLADQSNQIAQRCLADSGQNAFVVTGRGGVPPIPSEVVSEAIGLIDLETYEDDQLPASTTTNNDNISPETPIVKASPSLTEAQNWIVNEVGEVELMAQVIAPTPRFSHTNSLCPTP</sequence>
<reference evidence="2" key="1">
    <citation type="submission" date="2020-11" db="EMBL/GenBank/DDBJ databases">
        <authorList>
            <person name="Konstantinou D."/>
            <person name="Gkelis S."/>
            <person name="Popin R."/>
            <person name="Fewer D."/>
            <person name="Sivonen K."/>
        </authorList>
    </citation>
    <scope>NUCLEOTIDE SEQUENCE</scope>
    <source>
        <strain evidence="2">TAU-MAC 1115</strain>
    </source>
</reference>
<evidence type="ECO:0000313" key="2">
    <source>
        <dbReference type="EMBL" id="MBT9316234.1"/>
    </source>
</evidence>
<dbReference type="EMBL" id="JADOES010000022">
    <property type="protein sequence ID" value="MBT9316234.1"/>
    <property type="molecule type" value="Genomic_DNA"/>
</dbReference>
<dbReference type="Pfam" id="PF05860">
    <property type="entry name" value="TPS"/>
    <property type="match status" value="1"/>
</dbReference>
<comment type="caution">
    <text evidence="2">The sequence shown here is derived from an EMBL/GenBank/DDBJ whole genome shotgun (WGS) entry which is preliminary data.</text>
</comment>
<dbReference type="NCBIfam" id="TIGR01901">
    <property type="entry name" value="adhes_NPXG"/>
    <property type="match status" value="1"/>
</dbReference>
<dbReference type="InterPro" id="IPR008638">
    <property type="entry name" value="FhaB/CdiA-like_TPS"/>
</dbReference>
<keyword evidence="3" id="KW-1185">Reference proteome</keyword>
<organism evidence="2 3">
    <name type="scientific">Leptothoe spongobia TAU-MAC 1115</name>
    <dbReference type="NCBI Taxonomy" id="1967444"/>
    <lineage>
        <taxon>Bacteria</taxon>
        <taxon>Bacillati</taxon>
        <taxon>Cyanobacteriota</taxon>
        <taxon>Cyanophyceae</taxon>
        <taxon>Nodosilineales</taxon>
        <taxon>Cymatolegaceae</taxon>
        <taxon>Leptothoe</taxon>
        <taxon>Leptothoe spongobia</taxon>
    </lineage>
</organism>
<reference evidence="2" key="2">
    <citation type="journal article" date="2021" name="Mar. Drugs">
        <title>Genome Reduction and Secondary Metabolism of the Marine Sponge-Associated Cyanobacterium Leptothoe.</title>
        <authorList>
            <person name="Konstantinou D."/>
            <person name="Popin R.V."/>
            <person name="Fewer D.P."/>
            <person name="Sivonen K."/>
            <person name="Gkelis S."/>
        </authorList>
    </citation>
    <scope>NUCLEOTIDE SEQUENCE</scope>
    <source>
        <strain evidence="2">TAU-MAC 1115</strain>
    </source>
</reference>
<gene>
    <name evidence="2" type="ORF">IXB50_12460</name>
</gene>
<protein>
    <submittedName>
        <fullName evidence="2">Filamentous hemagglutinin N-terminal domain-containing protein</fullName>
    </submittedName>
</protein>
<dbReference type="Pfam" id="PF04151">
    <property type="entry name" value="PPC"/>
    <property type="match status" value="1"/>
</dbReference>
<proteinExistence type="predicted"/>
<dbReference type="InterPro" id="IPR007280">
    <property type="entry name" value="Peptidase_C_arc/bac"/>
</dbReference>
<evidence type="ECO:0000259" key="1">
    <source>
        <dbReference type="SMART" id="SM00912"/>
    </source>
</evidence>
<name>A0A947DGI0_9CYAN</name>
<dbReference type="Gene3D" id="2.160.20.10">
    <property type="entry name" value="Single-stranded right-handed beta-helix, Pectin lyase-like"/>
    <property type="match status" value="2"/>
</dbReference>
<accession>A0A947DGI0</accession>
<dbReference type="InterPro" id="IPR012334">
    <property type="entry name" value="Pectin_lyas_fold"/>
</dbReference>
<feature type="domain" description="Filamentous haemagglutinin FhaB/tRNA nuclease CdiA-like TPS" evidence="1">
    <location>
        <begin position="42"/>
        <end position="155"/>
    </location>
</feature>
<dbReference type="RefSeq" id="WP_215609300.1">
    <property type="nucleotide sequence ID" value="NZ_JADOES010000022.1"/>
</dbReference>
<evidence type="ECO:0000313" key="3">
    <source>
        <dbReference type="Proteomes" id="UP000717364"/>
    </source>
</evidence>
<dbReference type="Proteomes" id="UP000717364">
    <property type="component" value="Unassembled WGS sequence"/>
</dbReference>
<dbReference type="SMART" id="SM00912">
    <property type="entry name" value="Haemagg_act"/>
    <property type="match status" value="1"/>
</dbReference>
<dbReference type="SUPFAM" id="SSF89260">
    <property type="entry name" value="Collagen-binding domain"/>
    <property type="match status" value="1"/>
</dbReference>